<dbReference type="PANTHER" id="PTHR46791">
    <property type="entry name" value="EXPRESSED PROTEIN"/>
    <property type="match status" value="1"/>
</dbReference>
<sequence>MLYGPSGPGRVTQFEDGGQWRFCGATGDCKSSGPWSISLQNREPGCPCDSLVALRRHVFQNLQNRLVQSYQQQPLDLDHIEFLCVNASTLVCSLSAHINVPSLVVEALHHLICLIHSNMDTRRSAIVVDSSAGERGRAKLYVSKDHLKDLIKMDLSVPCISKLLGILQKTVRRRMEEWGLSITATYSSLSDDELDNLIAAIKQESKCLGYRMVKGRLRALGHRVQWNRVWDSMRRVDGAGILERMANLGCVVRRTYSVPGPLSLLHIDTNHKLIRYGLVMFGGVDGFSRKILYLKAANNNKASTALTFFLEAVQKHGFPSRVRGDQGVENVDIARYMFEVRGCGRGSFMSGKSVHNQRIERLWRDVWNVVTNIYYDLLHRLDEDRLLDPTNCTDLFCAQYVVLPRIQADLETFIEGWNNHCLRTERNYTPNQLWDIGKTQN</sequence>
<dbReference type="Proteomes" id="UP000472276">
    <property type="component" value="Unassembled WGS sequence"/>
</dbReference>
<protein>
    <recommendedName>
        <fullName evidence="1">Integrase catalytic domain-containing protein</fullName>
    </recommendedName>
</protein>
<dbReference type="InterPro" id="IPR036397">
    <property type="entry name" value="RNaseH_sf"/>
</dbReference>
<evidence type="ECO:0000313" key="2">
    <source>
        <dbReference type="Ensembl" id="ENSOABP00000069917.1"/>
    </source>
</evidence>
<dbReference type="AlphaFoldDB" id="A0AAZ1XQR1"/>
<name>A0AAZ1XQR1_OREAU</name>
<dbReference type="GO" id="GO:0015074">
    <property type="term" value="P:DNA integration"/>
    <property type="evidence" value="ECO:0007669"/>
    <property type="project" value="InterPro"/>
</dbReference>
<accession>A0AAZ1XQR1</accession>
<evidence type="ECO:0000259" key="1">
    <source>
        <dbReference type="PROSITE" id="PS50994"/>
    </source>
</evidence>
<reference evidence="3" key="1">
    <citation type="submission" date="2020-03" db="EMBL/GenBank/DDBJ databases">
        <title>Evolution of repeat sequences and sex chromosomes of tilapia species revealed by chromosome-level genomes.</title>
        <authorList>
            <person name="Xu L."/>
            <person name="Tao W."/>
            <person name="Wang D."/>
            <person name="Zhou Q."/>
        </authorList>
    </citation>
    <scope>NUCLEOTIDE SEQUENCE [LARGE SCALE GENOMIC DNA]</scope>
    <source>
        <strain evidence="3">Israel</strain>
    </source>
</reference>
<evidence type="ECO:0000313" key="3">
    <source>
        <dbReference type="Proteomes" id="UP000472276"/>
    </source>
</evidence>
<dbReference type="InterPro" id="IPR001584">
    <property type="entry name" value="Integrase_cat-core"/>
</dbReference>
<dbReference type="PROSITE" id="PS50994">
    <property type="entry name" value="INTEGRASE"/>
    <property type="match status" value="1"/>
</dbReference>
<dbReference type="PANTHER" id="PTHR46791:SF11">
    <property type="entry name" value="INTEGRASE CATALYTIC DOMAIN-CONTAINING PROTEIN"/>
    <property type="match status" value="1"/>
</dbReference>
<feature type="domain" description="Integrase catalytic" evidence="1">
    <location>
        <begin position="257"/>
        <end position="438"/>
    </location>
</feature>
<reference evidence="2" key="2">
    <citation type="submission" date="2025-08" db="UniProtKB">
        <authorList>
            <consortium name="Ensembl"/>
        </authorList>
    </citation>
    <scope>IDENTIFICATION</scope>
</reference>
<dbReference type="Gene3D" id="3.30.420.10">
    <property type="entry name" value="Ribonuclease H-like superfamily/Ribonuclease H"/>
    <property type="match status" value="1"/>
</dbReference>
<gene>
    <name evidence="2" type="primary">LOC120434561</name>
</gene>
<keyword evidence="3" id="KW-1185">Reference proteome</keyword>
<dbReference type="Pfam" id="PF24764">
    <property type="entry name" value="rva_4"/>
    <property type="match status" value="1"/>
</dbReference>
<dbReference type="Ensembl" id="ENSOABT00000061785.1">
    <property type="protein sequence ID" value="ENSOABP00000069917.1"/>
    <property type="gene ID" value="ENSOABG00000030198.1"/>
</dbReference>
<dbReference type="InterPro" id="IPR012337">
    <property type="entry name" value="RNaseH-like_sf"/>
</dbReference>
<dbReference type="InterPro" id="IPR058913">
    <property type="entry name" value="Integrase_dom_put"/>
</dbReference>
<dbReference type="GO" id="GO:0003676">
    <property type="term" value="F:nucleic acid binding"/>
    <property type="evidence" value="ECO:0007669"/>
    <property type="project" value="InterPro"/>
</dbReference>
<dbReference type="SUPFAM" id="SSF53098">
    <property type="entry name" value="Ribonuclease H-like"/>
    <property type="match status" value="1"/>
</dbReference>
<organism evidence="2 3">
    <name type="scientific">Oreochromis aureus</name>
    <name type="common">Israeli tilapia</name>
    <name type="synonym">Chromis aureus</name>
    <dbReference type="NCBI Taxonomy" id="47969"/>
    <lineage>
        <taxon>Eukaryota</taxon>
        <taxon>Metazoa</taxon>
        <taxon>Chordata</taxon>
        <taxon>Craniata</taxon>
        <taxon>Vertebrata</taxon>
        <taxon>Euteleostomi</taxon>
        <taxon>Actinopterygii</taxon>
        <taxon>Neopterygii</taxon>
        <taxon>Teleostei</taxon>
        <taxon>Neoteleostei</taxon>
        <taxon>Acanthomorphata</taxon>
        <taxon>Ovalentaria</taxon>
        <taxon>Cichlomorphae</taxon>
        <taxon>Cichliformes</taxon>
        <taxon>Cichlidae</taxon>
        <taxon>African cichlids</taxon>
        <taxon>Pseudocrenilabrinae</taxon>
        <taxon>Oreochromini</taxon>
        <taxon>Oreochromis</taxon>
    </lineage>
</organism>
<proteinExistence type="predicted"/>
<reference evidence="2" key="3">
    <citation type="submission" date="2025-09" db="UniProtKB">
        <authorList>
            <consortium name="Ensembl"/>
        </authorList>
    </citation>
    <scope>IDENTIFICATION</scope>
</reference>